<organism evidence="2 3">
    <name type="scientific">Mycena albidolilacea</name>
    <dbReference type="NCBI Taxonomy" id="1033008"/>
    <lineage>
        <taxon>Eukaryota</taxon>
        <taxon>Fungi</taxon>
        <taxon>Dikarya</taxon>
        <taxon>Basidiomycota</taxon>
        <taxon>Agaricomycotina</taxon>
        <taxon>Agaricomycetes</taxon>
        <taxon>Agaricomycetidae</taxon>
        <taxon>Agaricales</taxon>
        <taxon>Marasmiineae</taxon>
        <taxon>Mycenaceae</taxon>
        <taxon>Mycena</taxon>
    </lineage>
</organism>
<accession>A0AAD7ESF3</accession>
<evidence type="ECO:0000313" key="3">
    <source>
        <dbReference type="Proteomes" id="UP001218218"/>
    </source>
</evidence>
<evidence type="ECO:0000256" key="1">
    <source>
        <dbReference type="SAM" id="SignalP"/>
    </source>
</evidence>
<dbReference type="AlphaFoldDB" id="A0AAD7ESF3"/>
<evidence type="ECO:0000313" key="2">
    <source>
        <dbReference type="EMBL" id="KAJ7347734.1"/>
    </source>
</evidence>
<reference evidence="2" key="1">
    <citation type="submission" date="2023-03" db="EMBL/GenBank/DDBJ databases">
        <title>Massive genome expansion in bonnet fungi (Mycena s.s.) driven by repeated elements and novel gene families across ecological guilds.</title>
        <authorList>
            <consortium name="Lawrence Berkeley National Laboratory"/>
            <person name="Harder C.B."/>
            <person name="Miyauchi S."/>
            <person name="Viragh M."/>
            <person name="Kuo A."/>
            <person name="Thoen E."/>
            <person name="Andreopoulos B."/>
            <person name="Lu D."/>
            <person name="Skrede I."/>
            <person name="Drula E."/>
            <person name="Henrissat B."/>
            <person name="Morin E."/>
            <person name="Kohler A."/>
            <person name="Barry K."/>
            <person name="LaButti K."/>
            <person name="Morin E."/>
            <person name="Salamov A."/>
            <person name="Lipzen A."/>
            <person name="Mereny Z."/>
            <person name="Hegedus B."/>
            <person name="Baldrian P."/>
            <person name="Stursova M."/>
            <person name="Weitz H."/>
            <person name="Taylor A."/>
            <person name="Grigoriev I.V."/>
            <person name="Nagy L.G."/>
            <person name="Martin F."/>
            <person name="Kauserud H."/>
        </authorList>
    </citation>
    <scope>NUCLEOTIDE SEQUENCE</scope>
    <source>
        <strain evidence="2">CBHHK002</strain>
    </source>
</reference>
<keyword evidence="3" id="KW-1185">Reference proteome</keyword>
<feature type="chain" id="PRO_5042099202" evidence="1">
    <location>
        <begin position="18"/>
        <end position="530"/>
    </location>
</feature>
<dbReference type="Proteomes" id="UP001218218">
    <property type="component" value="Unassembled WGS sequence"/>
</dbReference>
<dbReference type="EMBL" id="JARIHO010000018">
    <property type="protein sequence ID" value="KAJ7347734.1"/>
    <property type="molecule type" value="Genomic_DNA"/>
</dbReference>
<gene>
    <name evidence="2" type="ORF">DFH08DRAFT_960163</name>
</gene>
<protein>
    <submittedName>
        <fullName evidence="2">Uncharacterized protein</fullName>
    </submittedName>
</protein>
<comment type="caution">
    <text evidence="2">The sequence shown here is derived from an EMBL/GenBank/DDBJ whole genome shotgun (WGS) entry which is preliminary data.</text>
</comment>
<proteinExistence type="predicted"/>
<keyword evidence="1" id="KW-0732">Signal</keyword>
<feature type="signal peptide" evidence="1">
    <location>
        <begin position="1"/>
        <end position="17"/>
    </location>
</feature>
<sequence length="530" mass="54558">MLTVPLLLIPFVCGVHAANSLDVACKGECSYEIPGDMVSGTLKVSGASNAVSDITAAAGWTILSCNAEALAQDIRLACQTADCEHLFEGHGAIDTLIRLPRTCGANAFARVADIRVDPDQTLPSEVEATISPTGNITSMVFILSVDINFAAIDSTKTGPVRFSLEGYNFPVANITPSTSPTRRDARGLKTRNWTVFNDTNSFDLPALHIDETFPLLEASVDCDDFSASISANLATKVDATVSIGLIASGTVIPPVIDEVAVFAGIDGGILGTLDLTSSASGTVSTGKISLYSVALAGIDFPGLFTLGPTIGIYGELDATFDDADFNLSVDLAYNLNTKAFFPPETETSSGASTPANSTLVFSAVPDLTLNGKVEPKLIPELKLGLEAFGLISAAVLLDVEGSLSATLAISGSGTADAGHGTAAVASDQIDNACVDIGAAVSVNLAAEGSIGLLGIADSAAYTIWADTWELYNKCAEAEGSTKRDVEAAAALVLSGIARRAGITCPTTSSTVASIEKIIDEIISDIKSSSS</sequence>
<name>A0AAD7ESF3_9AGAR</name>